<sequence length="993" mass="106276">MEFQVLGSITLRAGERVFAVGEPRQQQILAVLLLDAGRTVGVDTLVTRVWGEAPPNQVRRSLQAHIARIRRVLEQAEPGSARLVRDAGGYRLDIGPGQVDVFRFRSAVRDGDRAALAEALRLWRGEPLAGLPGEWAERTRSTLSQEHEAAVVAWATAEIQEGKAAATIGRLTELLGEHPLHEGATAVLMRALYAVGRAADALALHERIRRALRDELGVDPGPELAAVYEAVLRHDLSPREPGRPVVPAQLPADVTEFTGRDGEIAELDRLADRVGDEPVIVCLTGTAGAGKTATVVHWGHRVRDRFPDGQLYLDLRGYAPEQPVPPEDALAAFLTALLPGGAEVPLGATERAARFRTELDGRRMLVVLDNAASVEQVRALLPGTGTCAVVVTSRDSLTGLVALHGAHRVTVDQLPLADAVTLLRRLVGRRVDAEPGEAAALAERCVRLPLTLRLAAELAVSRPAVPLSRLVAELSEAQRTLDVLSGGDDQRAAIRAVFSWSSRHLSDQAAAAFAVLGRHPARTFDVHVVAALGGQPLETAHTLLNTLVRAHLVQPAGVDRYLMHDLLKAYAAETGSVDERAALDRVYAYYLATIAAAMDRLYPGEARRRPSVPAAASPVPGFPGADDARDWLAAELATMPALAAHAATHGRPEAAVTLSRLLFRYLDGRNEIVAISIHDHARAAAHTTGDRVGEATALHALGGVHLQAGRADEAVAHLRAASTLFKEIGDLSSQGRAVAAVGMVEERAGRYRPAIDHYSRALALFRHDTDLVAQAHVLTRLGATQARIGHAAAVTNLEHAMALHERAGHHFGQAWAKLGFAEIALTRGHLSDALTLHTEAVELFRAVGHLGSEAWAIDGLGRTHTLLGRPGSAAEHHRRALDLFTTHGDRDGETWALNGLGEACRADGDPAAARTQHAAAVHLAGRTGAREQEARAHHGLARAAADIGDLPTAQRHYTDAFAIYRDLGLPTADLIRKELADHPEQGPRPEDSA</sequence>
<evidence type="ECO:0000256" key="3">
    <source>
        <dbReference type="ARBA" id="ARBA00023125"/>
    </source>
</evidence>
<evidence type="ECO:0000259" key="7">
    <source>
        <dbReference type="PROSITE" id="PS51755"/>
    </source>
</evidence>
<keyword evidence="9" id="KW-1185">Reference proteome</keyword>
<comment type="similarity">
    <text evidence="1">Belongs to the AfsR/DnrI/RedD regulatory family.</text>
</comment>
<reference evidence="9" key="1">
    <citation type="journal article" date="2019" name="Int. J. Syst. Evol. Microbiol.">
        <title>The Global Catalogue of Microorganisms (GCM) 10K type strain sequencing project: providing services to taxonomists for standard genome sequencing and annotation.</title>
        <authorList>
            <consortium name="The Broad Institute Genomics Platform"/>
            <consortium name="The Broad Institute Genome Sequencing Center for Infectious Disease"/>
            <person name="Wu L."/>
            <person name="Ma J."/>
        </authorList>
    </citation>
    <scope>NUCLEOTIDE SEQUENCE [LARGE SCALE GENOMIC DNA]</scope>
    <source>
        <strain evidence="9">CGMCC 4.7676</strain>
    </source>
</reference>
<evidence type="ECO:0000256" key="5">
    <source>
        <dbReference type="PROSITE-ProRule" id="PRU00339"/>
    </source>
</evidence>
<keyword evidence="2" id="KW-0805">Transcription regulation</keyword>
<dbReference type="Pfam" id="PF13424">
    <property type="entry name" value="TPR_12"/>
    <property type="match status" value="1"/>
</dbReference>
<dbReference type="RefSeq" id="WP_378247014.1">
    <property type="nucleotide sequence ID" value="NZ_JBHRWK010000108.1"/>
</dbReference>
<dbReference type="SUPFAM" id="SSF52540">
    <property type="entry name" value="P-loop containing nucleoside triphosphate hydrolases"/>
    <property type="match status" value="1"/>
</dbReference>
<dbReference type="InterPro" id="IPR001867">
    <property type="entry name" value="OmpR/PhoB-type_DNA-bd"/>
</dbReference>
<evidence type="ECO:0000256" key="2">
    <source>
        <dbReference type="ARBA" id="ARBA00023015"/>
    </source>
</evidence>
<dbReference type="Pfam" id="PF00486">
    <property type="entry name" value="Trans_reg_C"/>
    <property type="match status" value="1"/>
</dbReference>
<evidence type="ECO:0000313" key="9">
    <source>
        <dbReference type="Proteomes" id="UP001595645"/>
    </source>
</evidence>
<comment type="caution">
    <text evidence="8">The sequence shown here is derived from an EMBL/GenBank/DDBJ whole genome shotgun (WGS) entry which is preliminary data.</text>
</comment>
<keyword evidence="3 6" id="KW-0238">DNA-binding</keyword>
<dbReference type="SMART" id="SM01043">
    <property type="entry name" value="BTAD"/>
    <property type="match status" value="1"/>
</dbReference>
<dbReference type="SUPFAM" id="SSF48452">
    <property type="entry name" value="TPR-like"/>
    <property type="match status" value="3"/>
</dbReference>
<dbReference type="Proteomes" id="UP001595645">
    <property type="component" value="Unassembled WGS sequence"/>
</dbReference>
<dbReference type="PANTHER" id="PTHR35807">
    <property type="entry name" value="TRANSCRIPTIONAL REGULATOR REDD-RELATED"/>
    <property type="match status" value="1"/>
</dbReference>
<dbReference type="PANTHER" id="PTHR35807:SF1">
    <property type="entry name" value="TRANSCRIPTIONAL REGULATOR REDD"/>
    <property type="match status" value="1"/>
</dbReference>
<evidence type="ECO:0000256" key="6">
    <source>
        <dbReference type="PROSITE-ProRule" id="PRU01091"/>
    </source>
</evidence>
<dbReference type="SMART" id="SM00028">
    <property type="entry name" value="TPR"/>
    <property type="match status" value="6"/>
</dbReference>
<name>A0ABV7PBR4_9PSEU</name>
<dbReference type="InterPro" id="IPR011990">
    <property type="entry name" value="TPR-like_helical_dom_sf"/>
</dbReference>
<dbReference type="InterPro" id="IPR036388">
    <property type="entry name" value="WH-like_DNA-bd_sf"/>
</dbReference>
<dbReference type="InterPro" id="IPR019734">
    <property type="entry name" value="TPR_rpt"/>
</dbReference>
<dbReference type="PROSITE" id="PS50005">
    <property type="entry name" value="TPR"/>
    <property type="match status" value="1"/>
</dbReference>
<organism evidence="8 9">
    <name type="scientific">Amycolatopsis speibonae</name>
    <dbReference type="NCBI Taxonomy" id="1450224"/>
    <lineage>
        <taxon>Bacteria</taxon>
        <taxon>Bacillati</taxon>
        <taxon>Actinomycetota</taxon>
        <taxon>Actinomycetes</taxon>
        <taxon>Pseudonocardiales</taxon>
        <taxon>Pseudonocardiaceae</taxon>
        <taxon>Amycolatopsis</taxon>
    </lineage>
</organism>
<evidence type="ECO:0000256" key="1">
    <source>
        <dbReference type="ARBA" id="ARBA00005820"/>
    </source>
</evidence>
<dbReference type="InterPro" id="IPR027417">
    <property type="entry name" value="P-loop_NTPase"/>
</dbReference>
<dbReference type="InterPro" id="IPR051677">
    <property type="entry name" value="AfsR-DnrI-RedD_regulator"/>
</dbReference>
<dbReference type="InterPro" id="IPR005158">
    <property type="entry name" value="BTAD"/>
</dbReference>
<dbReference type="CDD" id="cd15831">
    <property type="entry name" value="BTAD"/>
    <property type="match status" value="1"/>
</dbReference>
<feature type="DNA-binding region" description="OmpR/PhoB-type" evidence="6">
    <location>
        <begin position="1"/>
        <end position="94"/>
    </location>
</feature>
<proteinExistence type="inferred from homology"/>
<keyword evidence="5" id="KW-0802">TPR repeat</keyword>
<evidence type="ECO:0000313" key="8">
    <source>
        <dbReference type="EMBL" id="MFC3456030.1"/>
    </source>
</evidence>
<dbReference type="Gene3D" id="1.10.10.10">
    <property type="entry name" value="Winged helix-like DNA-binding domain superfamily/Winged helix DNA-binding domain"/>
    <property type="match status" value="1"/>
</dbReference>
<evidence type="ECO:0000256" key="4">
    <source>
        <dbReference type="ARBA" id="ARBA00023163"/>
    </source>
</evidence>
<dbReference type="PROSITE" id="PS51755">
    <property type="entry name" value="OMPR_PHOB"/>
    <property type="match status" value="1"/>
</dbReference>
<dbReference type="EMBL" id="JBHRWK010000108">
    <property type="protein sequence ID" value="MFC3456030.1"/>
    <property type="molecule type" value="Genomic_DNA"/>
</dbReference>
<dbReference type="Pfam" id="PF03704">
    <property type="entry name" value="BTAD"/>
    <property type="match status" value="1"/>
</dbReference>
<dbReference type="SMART" id="SM00862">
    <property type="entry name" value="Trans_reg_C"/>
    <property type="match status" value="1"/>
</dbReference>
<dbReference type="InterPro" id="IPR016032">
    <property type="entry name" value="Sig_transdc_resp-reg_C-effctor"/>
</dbReference>
<keyword evidence="4" id="KW-0804">Transcription</keyword>
<feature type="domain" description="OmpR/PhoB-type" evidence="7">
    <location>
        <begin position="1"/>
        <end position="94"/>
    </location>
</feature>
<dbReference type="Gene3D" id="1.25.40.10">
    <property type="entry name" value="Tetratricopeptide repeat domain"/>
    <property type="match status" value="3"/>
</dbReference>
<protein>
    <submittedName>
        <fullName evidence="8">Tetratricopeptide repeat protein</fullName>
    </submittedName>
</protein>
<accession>A0ABV7PBR4</accession>
<dbReference type="SUPFAM" id="SSF46894">
    <property type="entry name" value="C-terminal effector domain of the bipartite response regulators"/>
    <property type="match status" value="1"/>
</dbReference>
<gene>
    <name evidence="8" type="ORF">ACFOSH_41920</name>
</gene>
<feature type="repeat" description="TPR" evidence="5">
    <location>
        <begin position="735"/>
        <end position="768"/>
    </location>
</feature>